<evidence type="ECO:0000313" key="3">
    <source>
        <dbReference type="Proteomes" id="UP000689967"/>
    </source>
</evidence>
<name>A0ABS6H9D7_9PROT</name>
<sequence>MRRALLLALLFCAAPGALPGQTLQRQTVGAGEAVAVAPRSLAPGAEPAPLPALAPAPVAASAAGLAAILPALLPLVAAALLGGATPGAGPVGAAPATTR</sequence>
<dbReference type="Proteomes" id="UP000689967">
    <property type="component" value="Unassembled WGS sequence"/>
</dbReference>
<comment type="caution">
    <text evidence="2">The sequence shown here is derived from an EMBL/GenBank/DDBJ whole genome shotgun (WGS) entry which is preliminary data.</text>
</comment>
<gene>
    <name evidence="2" type="ORF">JJQ90_16535</name>
</gene>
<evidence type="ECO:0000313" key="2">
    <source>
        <dbReference type="EMBL" id="MBU8545332.1"/>
    </source>
</evidence>
<keyword evidence="3" id="KW-1185">Reference proteome</keyword>
<feature type="signal peptide" evidence="1">
    <location>
        <begin position="1"/>
        <end position="19"/>
    </location>
</feature>
<dbReference type="EMBL" id="JAERQM010000004">
    <property type="protein sequence ID" value="MBU8545332.1"/>
    <property type="molecule type" value="Genomic_DNA"/>
</dbReference>
<organism evidence="2 3">
    <name type="scientific">Falsiroseomonas oleicola</name>
    <dbReference type="NCBI Taxonomy" id="2801474"/>
    <lineage>
        <taxon>Bacteria</taxon>
        <taxon>Pseudomonadati</taxon>
        <taxon>Pseudomonadota</taxon>
        <taxon>Alphaproteobacteria</taxon>
        <taxon>Acetobacterales</taxon>
        <taxon>Roseomonadaceae</taxon>
        <taxon>Falsiroseomonas</taxon>
    </lineage>
</organism>
<keyword evidence="1" id="KW-0732">Signal</keyword>
<dbReference type="RefSeq" id="WP_216877250.1">
    <property type="nucleotide sequence ID" value="NZ_JAERQM010000004.1"/>
</dbReference>
<accession>A0ABS6H9D7</accession>
<proteinExistence type="predicted"/>
<reference evidence="2 3" key="1">
    <citation type="submission" date="2021-01" db="EMBL/GenBank/DDBJ databases">
        <title>Roseomonas sp. nov, a bacterium isolated from an oil production mixture in Yumen Oilfield.</title>
        <authorList>
            <person name="Wu D."/>
        </authorList>
    </citation>
    <scope>NUCLEOTIDE SEQUENCE [LARGE SCALE GENOMIC DNA]</scope>
    <source>
        <strain evidence="2 3">ROY-5-3</strain>
    </source>
</reference>
<evidence type="ECO:0000256" key="1">
    <source>
        <dbReference type="SAM" id="SignalP"/>
    </source>
</evidence>
<feature type="chain" id="PRO_5046622297" evidence="1">
    <location>
        <begin position="20"/>
        <end position="99"/>
    </location>
</feature>
<protein>
    <submittedName>
        <fullName evidence="2">Uncharacterized protein</fullName>
    </submittedName>
</protein>